<feature type="domain" description="Na+/H+ antiporter NhaC-like C-terminal" evidence="10">
    <location>
        <begin position="45"/>
        <end position="214"/>
    </location>
</feature>
<evidence type="ECO:0000256" key="2">
    <source>
        <dbReference type="ARBA" id="ARBA00022448"/>
    </source>
</evidence>
<feature type="transmembrane region" description="Helical" evidence="9">
    <location>
        <begin position="405"/>
        <end position="427"/>
    </location>
</feature>
<dbReference type="RefSeq" id="WP_379912160.1">
    <property type="nucleotide sequence ID" value="NZ_JBHSWE010000001.1"/>
</dbReference>
<feature type="transmembrane region" description="Helical" evidence="9">
    <location>
        <begin position="32"/>
        <end position="53"/>
    </location>
</feature>
<evidence type="ECO:0000256" key="4">
    <source>
        <dbReference type="ARBA" id="ARBA00022475"/>
    </source>
</evidence>
<evidence type="ECO:0000259" key="10">
    <source>
        <dbReference type="Pfam" id="PF03553"/>
    </source>
</evidence>
<feature type="transmembrane region" description="Helical" evidence="9">
    <location>
        <begin position="331"/>
        <end position="355"/>
    </location>
</feature>
<feature type="transmembrane region" description="Helical" evidence="9">
    <location>
        <begin position="6"/>
        <end position="25"/>
    </location>
</feature>
<dbReference type="EMBL" id="JBHSWE010000001">
    <property type="protein sequence ID" value="MFC6673630.1"/>
    <property type="molecule type" value="Genomic_DNA"/>
</dbReference>
<feature type="transmembrane region" description="Helical" evidence="9">
    <location>
        <begin position="233"/>
        <end position="266"/>
    </location>
</feature>
<keyword evidence="4" id="KW-1003">Cell membrane</keyword>
<protein>
    <submittedName>
        <fullName evidence="11">Na+/H+ antiporter NhaC family protein</fullName>
    </submittedName>
</protein>
<evidence type="ECO:0000313" key="12">
    <source>
        <dbReference type="Proteomes" id="UP001596422"/>
    </source>
</evidence>
<name>A0ABW2A8E6_9GAMM</name>
<evidence type="ECO:0000256" key="3">
    <source>
        <dbReference type="ARBA" id="ARBA00022449"/>
    </source>
</evidence>
<dbReference type="Pfam" id="PF03553">
    <property type="entry name" value="Na_H_antiporter"/>
    <property type="match status" value="2"/>
</dbReference>
<dbReference type="Proteomes" id="UP001596422">
    <property type="component" value="Unassembled WGS sequence"/>
</dbReference>
<keyword evidence="12" id="KW-1185">Reference proteome</keyword>
<accession>A0ABW2A8E6</accession>
<evidence type="ECO:0000256" key="8">
    <source>
        <dbReference type="ARBA" id="ARBA00038435"/>
    </source>
</evidence>
<feature type="transmembrane region" description="Helical" evidence="9">
    <location>
        <begin position="376"/>
        <end position="399"/>
    </location>
</feature>
<keyword evidence="3" id="KW-0050">Antiport</keyword>
<dbReference type="InterPro" id="IPR052180">
    <property type="entry name" value="NhaC_Na-H+_Antiporter"/>
</dbReference>
<proteinExistence type="inferred from homology"/>
<dbReference type="InterPro" id="IPR018461">
    <property type="entry name" value="Na/H_Antiport_NhaC-like_C"/>
</dbReference>
<evidence type="ECO:0000313" key="11">
    <source>
        <dbReference type="EMBL" id="MFC6673630.1"/>
    </source>
</evidence>
<comment type="caution">
    <text evidence="11">The sequence shown here is derived from an EMBL/GenBank/DDBJ whole genome shotgun (WGS) entry which is preliminary data.</text>
</comment>
<keyword evidence="7 9" id="KW-0472">Membrane</keyword>
<keyword evidence="6 9" id="KW-1133">Transmembrane helix</keyword>
<feature type="domain" description="Na+/H+ antiporter NhaC-like C-terminal" evidence="10">
    <location>
        <begin position="231"/>
        <end position="427"/>
    </location>
</feature>
<evidence type="ECO:0000256" key="9">
    <source>
        <dbReference type="SAM" id="Phobius"/>
    </source>
</evidence>
<reference evidence="12" key="1">
    <citation type="journal article" date="2019" name="Int. J. Syst. Evol. Microbiol.">
        <title>The Global Catalogue of Microorganisms (GCM) 10K type strain sequencing project: providing services to taxonomists for standard genome sequencing and annotation.</title>
        <authorList>
            <consortium name="The Broad Institute Genomics Platform"/>
            <consortium name="The Broad Institute Genome Sequencing Center for Infectious Disease"/>
            <person name="Wu L."/>
            <person name="Ma J."/>
        </authorList>
    </citation>
    <scope>NUCLEOTIDE SEQUENCE [LARGE SCALE GENOMIC DNA]</scope>
    <source>
        <strain evidence="12">NBRC 111756</strain>
    </source>
</reference>
<keyword evidence="2" id="KW-0813">Transport</keyword>
<comment type="subcellular location">
    <subcellularLocation>
        <location evidence="1">Cell membrane</location>
        <topology evidence="1">Multi-pass membrane protein</topology>
    </subcellularLocation>
</comment>
<comment type="similarity">
    <text evidence="8">Belongs to the NhaC Na(+)/H(+) (TC 2.A.35) antiporter family.</text>
</comment>
<feature type="transmembrane region" description="Helical" evidence="9">
    <location>
        <begin position="194"/>
        <end position="213"/>
    </location>
</feature>
<feature type="transmembrane region" description="Helical" evidence="9">
    <location>
        <begin position="73"/>
        <end position="91"/>
    </location>
</feature>
<feature type="transmembrane region" description="Helical" evidence="9">
    <location>
        <begin position="278"/>
        <end position="301"/>
    </location>
</feature>
<organism evidence="11 12">
    <name type="scientific">Marinobacterium aestuariivivens</name>
    <dbReference type="NCBI Taxonomy" id="1698799"/>
    <lineage>
        <taxon>Bacteria</taxon>
        <taxon>Pseudomonadati</taxon>
        <taxon>Pseudomonadota</taxon>
        <taxon>Gammaproteobacteria</taxon>
        <taxon>Oceanospirillales</taxon>
        <taxon>Oceanospirillaceae</taxon>
        <taxon>Marinobacterium</taxon>
    </lineage>
</organism>
<sequence length="443" mass="45745">MQPRAIALLPMLLFLALFIGSGLYYQSRDVEFAFYQISAPVAILPAIVLALALGSGALSKRIETFIAGVGDNTIITMCLIYLLAGAFASVAKAVGGVDATVSFGLSVIPESLVLPGLFVITAFVATSMGTSMGTIAAIAPVAVGLSEATDLSLALSVGTVIGGAMFGDNLSIISDTTIAATRSQGCAMRDKFRLNLVIALPAAAITLVLLFILGDSGPIAEPGDYELIRVLPYVAVLVLAVAGLNVMLVLFTGIVLAGLVGLLSVADYSIAQLSKDIYAGYTGMQEILILSLLIGGLGALMKRQGGLEFLSRAIDRLTRGSSERRSGEASIAASVALTNLCTANNTVAIIISGSLARDIASRHGVDPRRSASLMDIFSCVIQGILPYGAQMLLAGSIAALSPLELIGSTYYCWLLGVVGIFAIITGIPKLGERPAARLAGSEI</sequence>
<feature type="transmembrane region" description="Helical" evidence="9">
    <location>
        <begin position="112"/>
        <end position="139"/>
    </location>
</feature>
<evidence type="ECO:0000256" key="1">
    <source>
        <dbReference type="ARBA" id="ARBA00004651"/>
    </source>
</evidence>
<evidence type="ECO:0000256" key="6">
    <source>
        <dbReference type="ARBA" id="ARBA00022989"/>
    </source>
</evidence>
<dbReference type="PANTHER" id="PTHR33451:SF5">
    <property type="entry name" value="NA+_H+ ANTIPORTER"/>
    <property type="match status" value="1"/>
</dbReference>
<evidence type="ECO:0000256" key="7">
    <source>
        <dbReference type="ARBA" id="ARBA00023136"/>
    </source>
</evidence>
<keyword evidence="5 9" id="KW-0812">Transmembrane</keyword>
<dbReference type="PANTHER" id="PTHR33451">
    <property type="entry name" value="MALATE-2H(+)/NA(+)-LACTATE ANTIPORTER"/>
    <property type="match status" value="1"/>
</dbReference>
<evidence type="ECO:0000256" key="5">
    <source>
        <dbReference type="ARBA" id="ARBA00022692"/>
    </source>
</evidence>
<gene>
    <name evidence="11" type="ORF">ACFQDL_28715</name>
</gene>